<dbReference type="EMBL" id="BPLR01012473">
    <property type="protein sequence ID" value="GIY54118.1"/>
    <property type="molecule type" value="Genomic_DNA"/>
</dbReference>
<protein>
    <submittedName>
        <fullName evidence="1">Uncharacterized protein</fullName>
    </submittedName>
</protein>
<proteinExistence type="predicted"/>
<keyword evidence="2" id="KW-1185">Reference proteome</keyword>
<evidence type="ECO:0000313" key="2">
    <source>
        <dbReference type="Proteomes" id="UP001054945"/>
    </source>
</evidence>
<gene>
    <name evidence="1" type="ORF">CEXT_163841</name>
</gene>
<accession>A0AAV4U8N7</accession>
<organism evidence="1 2">
    <name type="scientific">Caerostris extrusa</name>
    <name type="common">Bark spider</name>
    <name type="synonym">Caerostris bankana</name>
    <dbReference type="NCBI Taxonomy" id="172846"/>
    <lineage>
        <taxon>Eukaryota</taxon>
        <taxon>Metazoa</taxon>
        <taxon>Ecdysozoa</taxon>
        <taxon>Arthropoda</taxon>
        <taxon>Chelicerata</taxon>
        <taxon>Arachnida</taxon>
        <taxon>Araneae</taxon>
        <taxon>Araneomorphae</taxon>
        <taxon>Entelegynae</taxon>
        <taxon>Araneoidea</taxon>
        <taxon>Araneidae</taxon>
        <taxon>Caerostris</taxon>
    </lineage>
</organism>
<dbReference type="Proteomes" id="UP001054945">
    <property type="component" value="Unassembled WGS sequence"/>
</dbReference>
<reference evidence="1 2" key="1">
    <citation type="submission" date="2021-06" db="EMBL/GenBank/DDBJ databases">
        <title>Caerostris extrusa draft genome.</title>
        <authorList>
            <person name="Kono N."/>
            <person name="Arakawa K."/>
        </authorList>
    </citation>
    <scope>NUCLEOTIDE SEQUENCE [LARGE SCALE GENOMIC DNA]</scope>
</reference>
<name>A0AAV4U8N7_CAEEX</name>
<evidence type="ECO:0000313" key="1">
    <source>
        <dbReference type="EMBL" id="GIY54118.1"/>
    </source>
</evidence>
<comment type="caution">
    <text evidence="1">The sequence shown here is derived from an EMBL/GenBank/DDBJ whole genome shotgun (WGS) entry which is preliminary data.</text>
</comment>
<sequence length="86" mass="9876">MRAKDGNLYRLRYPGDAFLQMEQCEIYESSIEILPLDYSTRNNVSQLRLIKRRTIASHLFFSSNGTFPGAPLLFSPSMKTRMAVKS</sequence>
<dbReference type="AlphaFoldDB" id="A0AAV4U8N7"/>